<protein>
    <recommendedName>
        <fullName evidence="1">PTS EIIA type-2 domain-containing protein</fullName>
    </recommendedName>
</protein>
<keyword evidence="3" id="KW-1185">Reference proteome</keyword>
<dbReference type="EMBL" id="LGSZ01000048">
    <property type="protein sequence ID" value="KPH79626.1"/>
    <property type="molecule type" value="Genomic_DNA"/>
</dbReference>
<feature type="domain" description="PTS EIIA type-2" evidence="1">
    <location>
        <begin position="5"/>
        <end position="148"/>
    </location>
</feature>
<evidence type="ECO:0000259" key="1">
    <source>
        <dbReference type="PROSITE" id="PS51094"/>
    </source>
</evidence>
<dbReference type="SUPFAM" id="SSF55804">
    <property type="entry name" value="Phoshotransferase/anion transport protein"/>
    <property type="match status" value="1"/>
</dbReference>
<accession>A0A0N1F3M3</accession>
<dbReference type="InterPro" id="IPR002178">
    <property type="entry name" value="PTS_EIIA_type-2_dom"/>
</dbReference>
<dbReference type="PANTHER" id="PTHR47738:SF1">
    <property type="entry name" value="NITROGEN REGULATORY PROTEIN"/>
    <property type="match status" value="1"/>
</dbReference>
<evidence type="ECO:0000313" key="3">
    <source>
        <dbReference type="Proteomes" id="UP000037822"/>
    </source>
</evidence>
<dbReference type="OrthoDB" id="95460at2"/>
<evidence type="ECO:0000313" key="2">
    <source>
        <dbReference type="EMBL" id="KPH79626.1"/>
    </source>
</evidence>
<dbReference type="AlphaFoldDB" id="A0A0N1F3M3"/>
<organism evidence="2 3">
    <name type="scientific">Bosea vaviloviae</name>
    <dbReference type="NCBI Taxonomy" id="1526658"/>
    <lineage>
        <taxon>Bacteria</taxon>
        <taxon>Pseudomonadati</taxon>
        <taxon>Pseudomonadota</taxon>
        <taxon>Alphaproteobacteria</taxon>
        <taxon>Hyphomicrobiales</taxon>
        <taxon>Boseaceae</taxon>
        <taxon>Bosea</taxon>
    </lineage>
</organism>
<dbReference type="GO" id="GO:0030295">
    <property type="term" value="F:protein kinase activator activity"/>
    <property type="evidence" value="ECO:0007669"/>
    <property type="project" value="TreeGrafter"/>
</dbReference>
<dbReference type="CDD" id="cd00211">
    <property type="entry name" value="PTS_IIA_fru"/>
    <property type="match status" value="1"/>
</dbReference>
<gene>
    <name evidence="2" type="ORF">AE618_17315</name>
</gene>
<dbReference type="Pfam" id="PF00359">
    <property type="entry name" value="PTS_EIIA_2"/>
    <property type="match status" value="1"/>
</dbReference>
<proteinExistence type="predicted"/>
<dbReference type="Gene3D" id="3.40.930.10">
    <property type="entry name" value="Mannitol-specific EII, Chain A"/>
    <property type="match status" value="1"/>
</dbReference>
<dbReference type="PROSITE" id="PS00372">
    <property type="entry name" value="PTS_EIIA_TYPE_2_HIS"/>
    <property type="match status" value="1"/>
</dbReference>
<dbReference type="PROSITE" id="PS51094">
    <property type="entry name" value="PTS_EIIA_TYPE_2"/>
    <property type="match status" value="1"/>
</dbReference>
<reference evidence="2 3" key="1">
    <citation type="submission" date="2015-07" db="EMBL/GenBank/DDBJ databases">
        <title>Whole genome sequencing of Bosea vaviloviae isolated from cave pool.</title>
        <authorList>
            <person name="Tan N.E.H."/>
            <person name="Lee Y.P."/>
            <person name="Gan H.M."/>
            <person name="Barton H."/>
            <person name="Savka M.A."/>
        </authorList>
    </citation>
    <scope>NUCLEOTIDE SEQUENCE [LARGE SCALE GENOMIC DNA]</scope>
    <source>
        <strain evidence="2 3">SD260</strain>
    </source>
</reference>
<dbReference type="PANTHER" id="PTHR47738">
    <property type="entry name" value="PTS SYSTEM FRUCTOSE-LIKE EIIA COMPONENT-RELATED"/>
    <property type="match status" value="1"/>
</dbReference>
<dbReference type="InterPro" id="IPR016152">
    <property type="entry name" value="PTrfase/Anion_transptr"/>
</dbReference>
<dbReference type="PATRIC" id="fig|1526658.3.peg.213"/>
<dbReference type="Proteomes" id="UP000037822">
    <property type="component" value="Unassembled WGS sequence"/>
</dbReference>
<dbReference type="InterPro" id="IPR051541">
    <property type="entry name" value="PTS_SugarTrans_NitroReg"/>
</dbReference>
<sequence>MKASDFVGPGNVVLGLAAPSKAKVIEAIAKQAGAALGIPDSVILDALMRRESLGSTGVGDGVAIPHAPVPGLARPVGWLASLARPIDFDAIDAGPVDIVLVLLTPVQTHREHLNVLACLARRLRSQEVLQGIRAASSAAQLHEALVGP</sequence>
<name>A0A0N1F3M3_9HYPH</name>
<comment type="caution">
    <text evidence="2">The sequence shown here is derived from an EMBL/GenBank/DDBJ whole genome shotgun (WGS) entry which is preliminary data.</text>
</comment>